<dbReference type="PROSITE" id="PS51340">
    <property type="entry name" value="MOSC"/>
    <property type="match status" value="1"/>
</dbReference>
<protein>
    <submittedName>
        <fullName evidence="2">MOSC domain-containing protein</fullName>
    </submittedName>
</protein>
<dbReference type="Gene3D" id="2.40.33.20">
    <property type="entry name" value="PK beta-barrel domain-like"/>
    <property type="match status" value="1"/>
</dbReference>
<comment type="caution">
    <text evidence="2">The sequence shown here is derived from an EMBL/GenBank/DDBJ whole genome shotgun (WGS) entry which is preliminary data.</text>
</comment>
<gene>
    <name evidence="2" type="ORF">V5F30_12165</name>
</gene>
<reference evidence="2 3" key="1">
    <citation type="submission" date="2024-02" db="EMBL/GenBank/DDBJ databases">
        <title>Expansion and revision of Xanthobacter and proposal of Roseixanthobacter gen. nov.</title>
        <authorList>
            <person name="Soltysiak M.P.M."/>
            <person name="Jalihal A."/>
            <person name="Ory A."/>
            <person name="Chrisophersen C."/>
            <person name="Lee A.D."/>
            <person name="Boulton J."/>
            <person name="Springer M."/>
        </authorList>
    </citation>
    <scope>NUCLEOTIDE SEQUENCE [LARGE SCALE GENOMIC DNA]</scope>
    <source>
        <strain evidence="2 3">CB5</strain>
    </source>
</reference>
<dbReference type="PANTHER" id="PTHR36930:SF1">
    <property type="entry name" value="MOSC DOMAIN-CONTAINING PROTEIN"/>
    <property type="match status" value="1"/>
</dbReference>
<dbReference type="RefSeq" id="WP_029557319.1">
    <property type="nucleotide sequence ID" value="NZ_JBAFUR010000003.1"/>
</dbReference>
<dbReference type="InterPro" id="IPR011037">
    <property type="entry name" value="Pyrv_Knase-like_insert_dom_sf"/>
</dbReference>
<keyword evidence="3" id="KW-1185">Reference proteome</keyword>
<accession>A0ABW6ZGM0</accession>
<evidence type="ECO:0000313" key="3">
    <source>
        <dbReference type="Proteomes" id="UP001604043"/>
    </source>
</evidence>
<dbReference type="PANTHER" id="PTHR36930">
    <property type="entry name" value="METAL-SULFUR CLUSTER BIOSYNTHESIS PROTEINS YUAD-RELATED"/>
    <property type="match status" value="1"/>
</dbReference>
<evidence type="ECO:0000259" key="1">
    <source>
        <dbReference type="PROSITE" id="PS51340"/>
    </source>
</evidence>
<feature type="domain" description="MOSC" evidence="1">
    <location>
        <begin position="96"/>
        <end position="255"/>
    </location>
</feature>
<dbReference type="Proteomes" id="UP001604043">
    <property type="component" value="Unassembled WGS sequence"/>
</dbReference>
<dbReference type="SUPFAM" id="SSF50800">
    <property type="entry name" value="PK beta-barrel domain-like"/>
    <property type="match status" value="1"/>
</dbReference>
<dbReference type="Pfam" id="PF03473">
    <property type="entry name" value="MOSC"/>
    <property type="match status" value="1"/>
</dbReference>
<name>A0ABW6ZGM0_9HYPH</name>
<organism evidence="2 3">
    <name type="scientific">Xanthobacter aminoxidans</name>
    <dbReference type="NCBI Taxonomy" id="186280"/>
    <lineage>
        <taxon>Bacteria</taxon>
        <taxon>Pseudomonadati</taxon>
        <taxon>Pseudomonadota</taxon>
        <taxon>Alphaproteobacteria</taxon>
        <taxon>Hyphomicrobiales</taxon>
        <taxon>Xanthobacteraceae</taxon>
        <taxon>Xanthobacter</taxon>
    </lineage>
</organism>
<evidence type="ECO:0000313" key="2">
    <source>
        <dbReference type="EMBL" id="MFG1252957.1"/>
    </source>
</evidence>
<sequence length="256" mass="27918">MRIVNLFRYPVKGLSAEAMGEVVLEAGFGFPLDRKYAVTDGSLQFDPAAPKPAPKTQFLMLAKHENLARLKSRLIEADNRLELRNGADVRTFALDDAAERSALARLLAGVVDVPLPGEPEVVHAPGHQFTDVSVHSVALMRSISLINLTTVGDLSAHLALPLDPIRFRANLYFEGPAAWSELDWVGRRLGIGEVALKVVRRTKRCAATSVDPDRAVRDINLPIAIREYQGHGDLGIYAEVEAGGRIAAGDRIELLD</sequence>
<proteinExistence type="predicted"/>
<dbReference type="InterPro" id="IPR052716">
    <property type="entry name" value="MOSC_domain"/>
</dbReference>
<dbReference type="EMBL" id="JBAFUR010000003">
    <property type="protein sequence ID" value="MFG1252957.1"/>
    <property type="molecule type" value="Genomic_DNA"/>
</dbReference>
<dbReference type="InterPro" id="IPR005302">
    <property type="entry name" value="MoCF_Sase_C"/>
</dbReference>